<evidence type="ECO:0000313" key="2">
    <source>
        <dbReference type="Proteomes" id="UP000018721"/>
    </source>
</evidence>
<dbReference type="AlphaFoldDB" id="V9DSG3"/>
<protein>
    <submittedName>
        <fullName evidence="1">Uncharacterized protein</fullName>
    </submittedName>
</protein>
<dbReference type="HOGENOM" id="CLU_3054535_0_0_1"/>
<name>V9DSG3_PHYNI</name>
<sequence length="54" mass="6093">MGRGPPLTERERVIRVLKGDAKPHKIMGQAPLLSEWEARCYGVQTPSVPKLHEE</sequence>
<dbReference type="Proteomes" id="UP000018721">
    <property type="component" value="Unassembled WGS sequence"/>
</dbReference>
<organism evidence="1 2">
    <name type="scientific">Phytophthora nicotianae P1569</name>
    <dbReference type="NCBI Taxonomy" id="1317065"/>
    <lineage>
        <taxon>Eukaryota</taxon>
        <taxon>Sar</taxon>
        <taxon>Stramenopiles</taxon>
        <taxon>Oomycota</taxon>
        <taxon>Peronosporomycetes</taxon>
        <taxon>Peronosporales</taxon>
        <taxon>Peronosporaceae</taxon>
        <taxon>Phytophthora</taxon>
    </lineage>
</organism>
<dbReference type="EMBL" id="ANIZ01004804">
    <property type="protein sequence ID" value="ETI29824.1"/>
    <property type="molecule type" value="Genomic_DNA"/>
</dbReference>
<proteinExistence type="predicted"/>
<comment type="caution">
    <text evidence="1">The sequence shown here is derived from an EMBL/GenBank/DDBJ whole genome shotgun (WGS) entry which is preliminary data.</text>
</comment>
<keyword evidence="2" id="KW-1185">Reference proteome</keyword>
<gene>
    <name evidence="1" type="ORF">F443_23058</name>
</gene>
<accession>V9DSG3</accession>
<reference evidence="1 2" key="1">
    <citation type="submission" date="2013-11" db="EMBL/GenBank/DDBJ databases">
        <title>The Genome Sequence of Phytophthora parasitica P1569.</title>
        <authorList>
            <consortium name="The Broad Institute Genomics Platform"/>
            <person name="Russ C."/>
            <person name="Tyler B."/>
            <person name="Panabieres F."/>
            <person name="Shan W."/>
            <person name="Tripathy S."/>
            <person name="Grunwald N."/>
            <person name="Machado M."/>
            <person name="Johnson C.S."/>
            <person name="Arredondo F."/>
            <person name="Hong C."/>
            <person name="Coffey M."/>
            <person name="Young S.K."/>
            <person name="Zeng Q."/>
            <person name="Gargeya S."/>
            <person name="Fitzgerald M."/>
            <person name="Abouelleil A."/>
            <person name="Alvarado L."/>
            <person name="Chapman S.B."/>
            <person name="Gainer-Dewar J."/>
            <person name="Goldberg J."/>
            <person name="Griggs A."/>
            <person name="Gujja S."/>
            <person name="Hansen M."/>
            <person name="Howarth C."/>
            <person name="Imamovic A."/>
            <person name="Ireland A."/>
            <person name="Larimer J."/>
            <person name="McCowan C."/>
            <person name="Murphy C."/>
            <person name="Pearson M."/>
            <person name="Poon T.W."/>
            <person name="Priest M."/>
            <person name="Roberts A."/>
            <person name="Saif S."/>
            <person name="Shea T."/>
            <person name="Sykes S."/>
            <person name="Wortman J."/>
            <person name="Nusbaum C."/>
            <person name="Birren B."/>
        </authorList>
    </citation>
    <scope>NUCLEOTIDE SEQUENCE [LARGE SCALE GENOMIC DNA]</scope>
    <source>
        <strain evidence="1 2">P1569</strain>
    </source>
</reference>
<evidence type="ECO:0000313" key="1">
    <source>
        <dbReference type="EMBL" id="ETI29824.1"/>
    </source>
</evidence>